<dbReference type="CDD" id="cd12151">
    <property type="entry name" value="F1-ATPase_gamma"/>
    <property type="match status" value="1"/>
</dbReference>
<dbReference type="FunFam" id="3.40.1380.10:FF:000003">
    <property type="entry name" value="ATP synthase subunit gamma"/>
    <property type="match status" value="1"/>
</dbReference>
<keyword evidence="4" id="KW-0375">Hydrogen ion transport</keyword>
<keyword evidence="7" id="KW-0496">Mitochondrion</keyword>
<keyword evidence="3" id="KW-0813">Transport</keyword>
<keyword evidence="5" id="KW-0999">Mitochondrion inner membrane</keyword>
<evidence type="ECO:0000256" key="9">
    <source>
        <dbReference type="ARBA" id="ARBA00023196"/>
    </source>
</evidence>
<comment type="similarity">
    <text evidence="2">Belongs to the ATPase gamma chain family.</text>
</comment>
<organism evidence="12 13">
    <name type="scientific">Amphibalanus amphitrite</name>
    <name type="common">Striped barnacle</name>
    <name type="synonym">Balanus amphitrite</name>
    <dbReference type="NCBI Taxonomy" id="1232801"/>
    <lineage>
        <taxon>Eukaryota</taxon>
        <taxon>Metazoa</taxon>
        <taxon>Ecdysozoa</taxon>
        <taxon>Arthropoda</taxon>
        <taxon>Crustacea</taxon>
        <taxon>Multicrustacea</taxon>
        <taxon>Cirripedia</taxon>
        <taxon>Thoracica</taxon>
        <taxon>Thoracicalcarea</taxon>
        <taxon>Balanomorpha</taxon>
        <taxon>Balanoidea</taxon>
        <taxon>Balanidae</taxon>
        <taxon>Amphibalaninae</taxon>
        <taxon>Amphibalanus</taxon>
    </lineage>
</organism>
<dbReference type="PROSITE" id="PS00153">
    <property type="entry name" value="ATPASE_GAMMA"/>
    <property type="match status" value="1"/>
</dbReference>
<dbReference type="OrthoDB" id="239812at2759"/>
<dbReference type="Gene3D" id="1.10.287.80">
    <property type="entry name" value="ATP synthase, gamma subunit, helix hairpin domain"/>
    <property type="match status" value="2"/>
</dbReference>
<evidence type="ECO:0000256" key="11">
    <source>
        <dbReference type="ARBA" id="ARBA00031066"/>
    </source>
</evidence>
<dbReference type="GO" id="GO:0045259">
    <property type="term" value="C:proton-transporting ATP synthase complex"/>
    <property type="evidence" value="ECO:0007669"/>
    <property type="project" value="UniProtKB-KW"/>
</dbReference>
<keyword evidence="9" id="KW-0139">CF(1)</keyword>
<accession>A0A6A4V063</accession>
<evidence type="ECO:0000256" key="3">
    <source>
        <dbReference type="ARBA" id="ARBA00022448"/>
    </source>
</evidence>
<dbReference type="InterPro" id="IPR000131">
    <property type="entry name" value="ATP_synth_F1_gsu"/>
</dbReference>
<evidence type="ECO:0000256" key="10">
    <source>
        <dbReference type="ARBA" id="ARBA00023310"/>
    </source>
</evidence>
<protein>
    <recommendedName>
        <fullName evidence="11">F-ATPase gamma subunit</fullName>
    </recommendedName>
</protein>
<keyword evidence="13" id="KW-1185">Reference proteome</keyword>
<dbReference type="PANTHER" id="PTHR11693">
    <property type="entry name" value="ATP SYNTHASE GAMMA CHAIN"/>
    <property type="match status" value="1"/>
</dbReference>
<gene>
    <name evidence="12" type="ORF">FJT64_014485</name>
</gene>
<dbReference type="GO" id="GO:0046933">
    <property type="term" value="F:proton-transporting ATP synthase activity, rotational mechanism"/>
    <property type="evidence" value="ECO:0007669"/>
    <property type="project" value="InterPro"/>
</dbReference>
<evidence type="ECO:0000313" key="12">
    <source>
        <dbReference type="EMBL" id="KAF0287005.1"/>
    </source>
</evidence>
<evidence type="ECO:0000256" key="1">
    <source>
        <dbReference type="ARBA" id="ARBA00004637"/>
    </source>
</evidence>
<evidence type="ECO:0000256" key="8">
    <source>
        <dbReference type="ARBA" id="ARBA00023136"/>
    </source>
</evidence>
<dbReference type="Gene3D" id="3.40.1380.10">
    <property type="match status" value="1"/>
</dbReference>
<sequence>MALLSLQKYLEVLAAQKTSRGGISLAVKMLSRSTFLLPLCGPQQQQQQRAMSTLKAISMRLRSVKNIQKITKSMKMVSAAKYARAERELKPARAYGIGAKTFYEAAEIGAEEPAPDASQLLVAVTSDRGLCGAVHSSIAKRIRANYTPEGNYKIVCIGDKSRTILQRTHNQNILFHVSEVGKKAPSFSDATAVAQEILASGYEFNTGNIFFNIFRSVVSYDTSELPLYSLDVGVSVVSYDTSELPLYSLDVGVSVVSYDTSELPLYSLDVGVSVVSYDTSELPLYSLDVGVSVVSYDTSELPLYSLDVVVSVVSYDTSELPLYSLDAVTKSPNLAVYDSLDAEVTQSYLEFSLASMLYYAMKEGACSEQSSRMTAMDNASKNAGEMIDKLTLTFNRTRQAVITRELIEIISGAAALK</sequence>
<dbReference type="GO" id="GO:0005743">
    <property type="term" value="C:mitochondrial inner membrane"/>
    <property type="evidence" value="ECO:0007669"/>
    <property type="project" value="UniProtKB-SubCell"/>
</dbReference>
<dbReference type="EMBL" id="VIIS01002216">
    <property type="protein sequence ID" value="KAF0287005.1"/>
    <property type="molecule type" value="Genomic_DNA"/>
</dbReference>
<evidence type="ECO:0000256" key="7">
    <source>
        <dbReference type="ARBA" id="ARBA00023128"/>
    </source>
</evidence>
<comment type="subcellular location">
    <subcellularLocation>
        <location evidence="1">Mitochondrion inner membrane</location>
        <topology evidence="1">Peripheral membrane protein</topology>
    </subcellularLocation>
</comment>
<evidence type="ECO:0000256" key="2">
    <source>
        <dbReference type="ARBA" id="ARBA00007681"/>
    </source>
</evidence>
<dbReference type="InterPro" id="IPR035968">
    <property type="entry name" value="ATP_synth_F1_ATPase_gsu"/>
</dbReference>
<keyword evidence="8" id="KW-0472">Membrane</keyword>
<evidence type="ECO:0000256" key="6">
    <source>
        <dbReference type="ARBA" id="ARBA00023065"/>
    </source>
</evidence>
<evidence type="ECO:0000256" key="4">
    <source>
        <dbReference type="ARBA" id="ARBA00022781"/>
    </source>
</evidence>
<dbReference type="InterPro" id="IPR023632">
    <property type="entry name" value="ATP_synth_F1_gsu_CS"/>
</dbReference>
<dbReference type="AlphaFoldDB" id="A0A6A4V063"/>
<reference evidence="12 13" key="1">
    <citation type="submission" date="2019-07" db="EMBL/GenBank/DDBJ databases">
        <title>Draft genome assembly of a fouling barnacle, Amphibalanus amphitrite (Darwin, 1854): The first reference genome for Thecostraca.</title>
        <authorList>
            <person name="Kim W."/>
        </authorList>
    </citation>
    <scope>NUCLEOTIDE SEQUENCE [LARGE SCALE GENOMIC DNA]</scope>
    <source>
        <strain evidence="12">SNU_AA5</strain>
        <tissue evidence="12">Soma without cirri and trophi</tissue>
    </source>
</reference>
<dbReference type="PANTHER" id="PTHR11693:SF22">
    <property type="entry name" value="ATP SYNTHASE SUBUNIT GAMMA, MITOCHONDRIAL"/>
    <property type="match status" value="1"/>
</dbReference>
<dbReference type="Proteomes" id="UP000440578">
    <property type="component" value="Unassembled WGS sequence"/>
</dbReference>
<proteinExistence type="inferred from homology"/>
<dbReference type="SUPFAM" id="SSF52943">
    <property type="entry name" value="ATP synthase (F1-ATPase), gamma subunit"/>
    <property type="match status" value="2"/>
</dbReference>
<name>A0A6A4V063_AMPAM</name>
<dbReference type="FunFam" id="1.10.287.80:FF:000007">
    <property type="entry name" value="ATP synthase gamma chain"/>
    <property type="match status" value="1"/>
</dbReference>
<keyword evidence="10" id="KW-0066">ATP synthesis</keyword>
<evidence type="ECO:0000313" key="13">
    <source>
        <dbReference type="Proteomes" id="UP000440578"/>
    </source>
</evidence>
<dbReference type="Pfam" id="PF00231">
    <property type="entry name" value="ATP-synt"/>
    <property type="match status" value="2"/>
</dbReference>
<evidence type="ECO:0000256" key="5">
    <source>
        <dbReference type="ARBA" id="ARBA00022792"/>
    </source>
</evidence>
<comment type="caution">
    <text evidence="12">The sequence shown here is derived from an EMBL/GenBank/DDBJ whole genome shotgun (WGS) entry which is preliminary data.</text>
</comment>
<keyword evidence="6" id="KW-0406">Ion transport</keyword>